<keyword evidence="1" id="KW-0808">Transferase</keyword>
<evidence type="ECO:0000313" key="1">
    <source>
        <dbReference type="EMBL" id="EPC86193.1"/>
    </source>
</evidence>
<dbReference type="InterPro" id="IPR001227">
    <property type="entry name" value="Ac_transferase_dom_sf"/>
</dbReference>
<gene>
    <name evidence="1" type="ORF">Lpp126_02852</name>
</gene>
<dbReference type="InterPro" id="IPR016035">
    <property type="entry name" value="Acyl_Trfase/lysoPLipase"/>
</dbReference>
<evidence type="ECO:0000313" key="2">
    <source>
        <dbReference type="Proteomes" id="UP000014243"/>
    </source>
</evidence>
<dbReference type="SUPFAM" id="SSF52151">
    <property type="entry name" value="FabD/lysophospholipase-like"/>
    <property type="match status" value="1"/>
</dbReference>
<accession>S2T3N1</accession>
<dbReference type="PATRIC" id="fig|1256206.3.peg.459"/>
<proteinExistence type="predicted"/>
<dbReference type="Proteomes" id="UP000014243">
    <property type="component" value="Unassembled WGS sequence"/>
</dbReference>
<dbReference type="GO" id="GO:0016740">
    <property type="term" value="F:transferase activity"/>
    <property type="evidence" value="ECO:0007669"/>
    <property type="project" value="UniProtKB-KW"/>
</dbReference>
<feature type="non-terminal residue" evidence="1">
    <location>
        <position position="1"/>
    </location>
</feature>
<protein>
    <submittedName>
        <fullName evidence="1">(Acyl-carrier-protein) S-malonyltransferase</fullName>
    </submittedName>
</protein>
<dbReference type="Gene3D" id="3.40.366.10">
    <property type="entry name" value="Malonyl-Coenzyme A Acyl Carrier Protein, domain 2"/>
    <property type="match status" value="1"/>
</dbReference>
<dbReference type="AlphaFoldDB" id="S2T3N1"/>
<name>S2T3N1_LACPA</name>
<comment type="caution">
    <text evidence="1">The sequence shown here is derived from an EMBL/GenBank/DDBJ whole genome shotgun (WGS) entry which is preliminary data.</text>
</comment>
<organism evidence="1 2">
    <name type="scientific">Lacticaseibacillus paracasei subsp. paracasei Lpp126</name>
    <dbReference type="NCBI Taxonomy" id="1256206"/>
    <lineage>
        <taxon>Bacteria</taxon>
        <taxon>Bacillati</taxon>
        <taxon>Bacillota</taxon>
        <taxon>Bacilli</taxon>
        <taxon>Lactobacillales</taxon>
        <taxon>Lactobacillaceae</taxon>
        <taxon>Lacticaseibacillus</taxon>
    </lineage>
</organism>
<reference evidence="1 2" key="1">
    <citation type="journal article" date="2013" name="PLoS ONE">
        <title>Lactobacillus paracasei comparative genomics: towards species pan-genome definition and exploitation of diversity.</title>
        <authorList>
            <person name="Smokvina T."/>
            <person name="Wels M."/>
            <person name="Polka J."/>
            <person name="Chervaux C."/>
            <person name="Brisse S."/>
            <person name="Boekhorst J."/>
            <person name="van Hylckama Vlieg J.E."/>
            <person name="Siezen R.J."/>
        </authorList>
    </citation>
    <scope>NUCLEOTIDE SEQUENCE [LARGE SCALE GENOMIC DNA]</scope>
    <source>
        <strain evidence="1 2">Lpp126</strain>
    </source>
</reference>
<dbReference type="EMBL" id="ANKC01000178">
    <property type="protein sequence ID" value="EPC86193.1"/>
    <property type="molecule type" value="Genomic_DNA"/>
</dbReference>
<sequence>KFADVVRQLKAAGIDTVIELGPKPVLSKMIKRIDRSMTTHLISNAASLNAVIDLNNGVKAD</sequence>